<sequence>MTTTVEHTDEFEDWWDTLAESEQEDVAAIVDLLTEQGARLRFPYSSGVNGSRHGHMRELRIQSGGRPIRLFYAFDPRRQAILLIGGDKTGRDRFYQEMIPVADDLYDVYLDELREEGLIQ</sequence>
<accession>A0ABX7B6D6</accession>
<organism evidence="1 2">
    <name type="scientific">Skermanella cutis</name>
    <dbReference type="NCBI Taxonomy" id="2775420"/>
    <lineage>
        <taxon>Bacteria</taxon>
        <taxon>Pseudomonadati</taxon>
        <taxon>Pseudomonadota</taxon>
        <taxon>Alphaproteobacteria</taxon>
        <taxon>Rhodospirillales</taxon>
        <taxon>Azospirillaceae</taxon>
        <taxon>Skermanella</taxon>
    </lineage>
</organism>
<evidence type="ECO:0000313" key="2">
    <source>
        <dbReference type="Proteomes" id="UP000595197"/>
    </source>
</evidence>
<proteinExistence type="predicted"/>
<dbReference type="Pfam" id="PF05973">
    <property type="entry name" value="Gp49"/>
    <property type="match status" value="1"/>
</dbReference>
<keyword evidence="2" id="KW-1185">Reference proteome</keyword>
<dbReference type="RefSeq" id="WP_201076229.1">
    <property type="nucleotide sequence ID" value="NZ_CP067420.1"/>
</dbReference>
<dbReference type="InterPro" id="IPR009241">
    <property type="entry name" value="HigB-like"/>
</dbReference>
<dbReference type="EMBL" id="CP067420">
    <property type="protein sequence ID" value="QQP89689.1"/>
    <property type="molecule type" value="Genomic_DNA"/>
</dbReference>
<gene>
    <name evidence="1" type="ORF">IGS68_27635</name>
</gene>
<reference evidence="1" key="1">
    <citation type="submission" date="2021-02" db="EMBL/GenBank/DDBJ databases">
        <title>Skermanella TT6 skin isolate.</title>
        <authorList>
            <person name="Lee K."/>
            <person name="Ganzorig M."/>
        </authorList>
    </citation>
    <scope>NUCLEOTIDE SEQUENCE</scope>
    <source>
        <strain evidence="1">TT6</strain>
    </source>
</reference>
<protein>
    <submittedName>
        <fullName evidence="1">Type II toxin-antitoxin system RelE/ParE family toxin</fullName>
    </submittedName>
</protein>
<name>A0ABX7B6D6_9PROT</name>
<evidence type="ECO:0000313" key="1">
    <source>
        <dbReference type="EMBL" id="QQP89689.1"/>
    </source>
</evidence>
<dbReference type="Proteomes" id="UP000595197">
    <property type="component" value="Chromosome"/>
</dbReference>